<dbReference type="InParanoid" id="A0A5E4FS11"/>
<dbReference type="AlphaFoldDB" id="A0A5E4FS11"/>
<dbReference type="PANTHER" id="PTHR47991">
    <property type="entry name" value="OXOGLUTARATE/IRON-DEPENDENT DIOXYGENASE"/>
    <property type="match status" value="1"/>
</dbReference>
<feature type="domain" description="Isopenicillin N synthase-like Fe(2+) 2OG dioxygenase" evidence="4">
    <location>
        <begin position="186"/>
        <end position="247"/>
    </location>
</feature>
<dbReference type="GO" id="GO:0046872">
    <property type="term" value="F:metal ion binding"/>
    <property type="evidence" value="ECO:0007669"/>
    <property type="project" value="UniProtKB-KW"/>
</dbReference>
<keyword evidence="2" id="KW-0847">Vitamin C</keyword>
<dbReference type="Gene3D" id="2.60.120.330">
    <property type="entry name" value="B-lactam Antibiotic, Isopenicillin N Synthase, Chain"/>
    <property type="match status" value="2"/>
</dbReference>
<accession>A0A5E4FS11</accession>
<dbReference type="InterPro" id="IPR027443">
    <property type="entry name" value="IPNS-like_sf"/>
</dbReference>
<dbReference type="Pfam" id="PF14226">
    <property type="entry name" value="DIOX_N"/>
    <property type="match status" value="1"/>
</dbReference>
<dbReference type="SUPFAM" id="SSF51197">
    <property type="entry name" value="Clavaminate synthase-like"/>
    <property type="match status" value="1"/>
</dbReference>
<feature type="domain" description="Non-haem dioxygenase N-terminal" evidence="5">
    <location>
        <begin position="62"/>
        <end position="167"/>
    </location>
</feature>
<dbReference type="InterPro" id="IPR044861">
    <property type="entry name" value="IPNS-like_FE2OG_OXY"/>
</dbReference>
<evidence type="ECO:0000256" key="3">
    <source>
        <dbReference type="ARBA" id="ARBA00023004"/>
    </source>
</evidence>
<evidence type="ECO:0000259" key="5">
    <source>
        <dbReference type="Pfam" id="PF14226"/>
    </source>
</evidence>
<protein>
    <submittedName>
        <fullName evidence="6">PREDICTED: SRG1</fullName>
    </submittedName>
</protein>
<name>A0A5E4FS11_PRUDU</name>
<sequence length="298" mass="33963">MERSDNFLHEASYLDQEGQFRTSRVPVIQEIARRGIKHLPKRFIMVYPQYDHDPVIDVSEFLPSISMANLRARFKPEDRAQELAKLASGARAWGMFVIKDHGVPWSVLQGVRDVVKKFFGLSFEEKKASVGSYVSVDNMGYGRNFVKSEDQPLDWIDRVTMKAAPAGATQGLHRPHPPHAIRPRAAGGLQVLKDMKWVSVTWPPEALLVNVGDLLEIMSNGRLKSLWHRVVTQMDIDRFSVALFYNPSPQTEIEPIWDCSLSDEEYKNVVVGDYLQHLYKISPTMEKEAINFSKTPKP</sequence>
<evidence type="ECO:0000256" key="2">
    <source>
        <dbReference type="ARBA" id="ARBA00022896"/>
    </source>
</evidence>
<keyword evidence="1" id="KW-0479">Metal-binding</keyword>
<evidence type="ECO:0000313" key="7">
    <source>
        <dbReference type="Proteomes" id="UP000327085"/>
    </source>
</evidence>
<evidence type="ECO:0000313" key="6">
    <source>
        <dbReference type="EMBL" id="VVA30140.1"/>
    </source>
</evidence>
<proteinExistence type="predicted"/>
<dbReference type="Pfam" id="PF03171">
    <property type="entry name" value="2OG-FeII_Oxy"/>
    <property type="match status" value="1"/>
</dbReference>
<dbReference type="OMA" id="CFHEVSF"/>
<dbReference type="Gramene" id="VVA30140">
    <property type="protein sequence ID" value="VVA30140"/>
    <property type="gene ID" value="Prudul26B019869"/>
</dbReference>
<organism evidence="6 7">
    <name type="scientific">Prunus dulcis</name>
    <name type="common">Almond</name>
    <name type="synonym">Amygdalus dulcis</name>
    <dbReference type="NCBI Taxonomy" id="3755"/>
    <lineage>
        <taxon>Eukaryota</taxon>
        <taxon>Viridiplantae</taxon>
        <taxon>Streptophyta</taxon>
        <taxon>Embryophyta</taxon>
        <taxon>Tracheophyta</taxon>
        <taxon>Spermatophyta</taxon>
        <taxon>Magnoliopsida</taxon>
        <taxon>eudicotyledons</taxon>
        <taxon>Gunneridae</taxon>
        <taxon>Pentapetalae</taxon>
        <taxon>rosids</taxon>
        <taxon>fabids</taxon>
        <taxon>Rosales</taxon>
        <taxon>Rosaceae</taxon>
        <taxon>Amygdaloideae</taxon>
        <taxon>Amygdaleae</taxon>
        <taxon>Prunus</taxon>
    </lineage>
</organism>
<dbReference type="InterPro" id="IPR026992">
    <property type="entry name" value="DIOX_N"/>
</dbReference>
<dbReference type="InterPro" id="IPR050295">
    <property type="entry name" value="Plant_2OG-oxidoreductases"/>
</dbReference>
<dbReference type="Proteomes" id="UP000327085">
    <property type="component" value="Chromosome 8"/>
</dbReference>
<dbReference type="EMBL" id="CABIKO010000181">
    <property type="protein sequence ID" value="VVA30140.1"/>
    <property type="molecule type" value="Genomic_DNA"/>
</dbReference>
<evidence type="ECO:0000259" key="4">
    <source>
        <dbReference type="Pfam" id="PF03171"/>
    </source>
</evidence>
<dbReference type="GO" id="GO:0031418">
    <property type="term" value="F:L-ascorbic acid binding"/>
    <property type="evidence" value="ECO:0007669"/>
    <property type="project" value="UniProtKB-KW"/>
</dbReference>
<gene>
    <name evidence="6" type="ORF">ALMOND_2B019869</name>
</gene>
<reference evidence="7" key="1">
    <citation type="journal article" date="2020" name="Plant J.">
        <title>Transposons played a major role in the diversification between the closely related almond and peach genomes: results from the almond genome sequence.</title>
        <authorList>
            <person name="Alioto T."/>
            <person name="Alexiou K.G."/>
            <person name="Bardil A."/>
            <person name="Barteri F."/>
            <person name="Castanera R."/>
            <person name="Cruz F."/>
            <person name="Dhingra A."/>
            <person name="Duval H."/>
            <person name="Fernandez I Marti A."/>
            <person name="Frias L."/>
            <person name="Galan B."/>
            <person name="Garcia J.L."/>
            <person name="Howad W."/>
            <person name="Gomez-Garrido J."/>
            <person name="Gut M."/>
            <person name="Julca I."/>
            <person name="Morata J."/>
            <person name="Puigdomenech P."/>
            <person name="Ribeca P."/>
            <person name="Rubio Cabetas M.J."/>
            <person name="Vlasova A."/>
            <person name="Wirthensohn M."/>
            <person name="Garcia-Mas J."/>
            <person name="Gabaldon T."/>
            <person name="Casacuberta J.M."/>
            <person name="Arus P."/>
        </authorList>
    </citation>
    <scope>NUCLEOTIDE SEQUENCE [LARGE SCALE GENOMIC DNA]</scope>
    <source>
        <strain evidence="7">cv. Texas</strain>
    </source>
</reference>
<evidence type="ECO:0000256" key="1">
    <source>
        <dbReference type="ARBA" id="ARBA00022723"/>
    </source>
</evidence>
<keyword evidence="3" id="KW-0408">Iron</keyword>